<evidence type="ECO:0000256" key="1">
    <source>
        <dbReference type="ARBA" id="ARBA00010899"/>
    </source>
</evidence>
<dbReference type="GO" id="GO:0008017">
    <property type="term" value="F:microtubule binding"/>
    <property type="evidence" value="ECO:0007669"/>
    <property type="project" value="InterPro"/>
</dbReference>
<dbReference type="InterPro" id="IPR001752">
    <property type="entry name" value="Kinesin_motor_dom"/>
</dbReference>
<dbReference type="InterPro" id="IPR036872">
    <property type="entry name" value="CH_dom_sf"/>
</dbReference>
<dbReference type="Pfam" id="PF00307">
    <property type="entry name" value="CH"/>
    <property type="match status" value="1"/>
</dbReference>
<dbReference type="GO" id="GO:0003777">
    <property type="term" value="F:microtubule motor activity"/>
    <property type="evidence" value="ECO:0007669"/>
    <property type="project" value="InterPro"/>
</dbReference>
<dbReference type="SUPFAM" id="SSF47576">
    <property type="entry name" value="Calponin-homology domain, CH-domain"/>
    <property type="match status" value="1"/>
</dbReference>
<organism evidence="12 13">
    <name type="scientific">Kalanchoe fedtschenkoi</name>
    <name type="common">Lavender scallops</name>
    <name type="synonym">South American air plant</name>
    <dbReference type="NCBI Taxonomy" id="63787"/>
    <lineage>
        <taxon>Eukaryota</taxon>
        <taxon>Viridiplantae</taxon>
        <taxon>Streptophyta</taxon>
        <taxon>Embryophyta</taxon>
        <taxon>Tracheophyta</taxon>
        <taxon>Spermatophyta</taxon>
        <taxon>Magnoliopsida</taxon>
        <taxon>eudicotyledons</taxon>
        <taxon>Gunneridae</taxon>
        <taxon>Pentapetalae</taxon>
        <taxon>Saxifragales</taxon>
        <taxon>Crassulaceae</taxon>
        <taxon>Kalanchoe</taxon>
    </lineage>
</organism>
<dbReference type="Gene3D" id="3.40.850.10">
    <property type="entry name" value="Kinesin motor domain"/>
    <property type="match status" value="1"/>
</dbReference>
<feature type="domain" description="Kinesin motor" evidence="11">
    <location>
        <begin position="395"/>
        <end position="720"/>
    </location>
</feature>
<evidence type="ECO:0000256" key="3">
    <source>
        <dbReference type="ARBA" id="ARBA00022741"/>
    </source>
</evidence>
<evidence type="ECO:0000259" key="11">
    <source>
        <dbReference type="PROSITE" id="PS50067"/>
    </source>
</evidence>
<accession>A0A7N0SZI1</accession>
<dbReference type="EnsemblPlants" id="Kaladp0015s0091.1.v1.1">
    <property type="protein sequence ID" value="Kaladp0015s0091.1.v1.1"/>
    <property type="gene ID" value="Kaladp0015s0091.v1.1"/>
</dbReference>
<keyword evidence="5 8" id="KW-0175">Coiled coil</keyword>
<dbReference type="GO" id="GO:0005524">
    <property type="term" value="F:ATP binding"/>
    <property type="evidence" value="ECO:0007669"/>
    <property type="project" value="UniProtKB-UniRule"/>
</dbReference>
<dbReference type="PRINTS" id="PR00380">
    <property type="entry name" value="KINESINHEAVY"/>
</dbReference>
<feature type="region of interest" description="Disordered" evidence="9">
    <location>
        <begin position="758"/>
        <end position="779"/>
    </location>
</feature>
<dbReference type="SMART" id="SM00033">
    <property type="entry name" value="CH"/>
    <property type="match status" value="1"/>
</dbReference>
<evidence type="ECO:0000256" key="2">
    <source>
        <dbReference type="ARBA" id="ARBA00022701"/>
    </source>
</evidence>
<proteinExistence type="inferred from homology"/>
<keyword evidence="4 7" id="KW-0067">ATP-binding</keyword>
<dbReference type="CDD" id="cd21203">
    <property type="entry name" value="CH_AtKIN14-like"/>
    <property type="match status" value="1"/>
</dbReference>
<evidence type="ECO:0000256" key="6">
    <source>
        <dbReference type="ARBA" id="ARBA00023175"/>
    </source>
</evidence>
<dbReference type="Gramene" id="Kaladp0015s0091.1.v1.1">
    <property type="protein sequence ID" value="Kaladp0015s0091.1.v1.1"/>
    <property type="gene ID" value="Kaladp0015s0091.v1.1"/>
</dbReference>
<dbReference type="GO" id="GO:0016887">
    <property type="term" value="F:ATP hydrolysis activity"/>
    <property type="evidence" value="ECO:0007669"/>
    <property type="project" value="UniProtKB-ARBA"/>
</dbReference>
<reference evidence="12" key="1">
    <citation type="submission" date="2021-01" db="UniProtKB">
        <authorList>
            <consortium name="EnsemblPlants"/>
        </authorList>
    </citation>
    <scope>IDENTIFICATION</scope>
</reference>
<evidence type="ECO:0000256" key="4">
    <source>
        <dbReference type="ARBA" id="ARBA00022840"/>
    </source>
</evidence>
<dbReference type="PROSITE" id="PS50067">
    <property type="entry name" value="KINESIN_MOTOR_2"/>
    <property type="match status" value="1"/>
</dbReference>
<dbReference type="SUPFAM" id="SSF52540">
    <property type="entry name" value="P-loop containing nucleoside triphosphate hydrolases"/>
    <property type="match status" value="1"/>
</dbReference>
<dbReference type="PANTHER" id="PTHR47972:SF39">
    <property type="entry name" value="KINESIN-LIKE PROTEIN KIN-14I"/>
    <property type="match status" value="1"/>
</dbReference>
<dbReference type="GO" id="GO:0005874">
    <property type="term" value="C:microtubule"/>
    <property type="evidence" value="ECO:0007669"/>
    <property type="project" value="UniProtKB-KW"/>
</dbReference>
<feature type="region of interest" description="Disordered" evidence="9">
    <location>
        <begin position="973"/>
        <end position="1010"/>
    </location>
</feature>
<evidence type="ECO:0000259" key="10">
    <source>
        <dbReference type="PROSITE" id="PS50021"/>
    </source>
</evidence>
<dbReference type="FunFam" id="3.40.850.10:FF:000045">
    <property type="entry name" value="Kinesin-like protein KIN-14I isoform A"/>
    <property type="match status" value="1"/>
</dbReference>
<keyword evidence="6 7" id="KW-0505">Motor protein</keyword>
<evidence type="ECO:0000256" key="5">
    <source>
        <dbReference type="ARBA" id="ARBA00023054"/>
    </source>
</evidence>
<dbReference type="InterPro" id="IPR027417">
    <property type="entry name" value="P-loop_NTPase"/>
</dbReference>
<feature type="region of interest" description="Disordered" evidence="9">
    <location>
        <begin position="907"/>
        <end position="927"/>
    </location>
</feature>
<dbReference type="OMA" id="FHEEMQN"/>
<feature type="coiled-coil region" evidence="8">
    <location>
        <begin position="727"/>
        <end position="754"/>
    </location>
</feature>
<dbReference type="InterPro" id="IPR036961">
    <property type="entry name" value="Kinesin_motor_dom_sf"/>
</dbReference>
<dbReference type="InterPro" id="IPR001715">
    <property type="entry name" value="CH_dom"/>
</dbReference>
<evidence type="ECO:0000313" key="13">
    <source>
        <dbReference type="Proteomes" id="UP000594263"/>
    </source>
</evidence>
<name>A0A7N0SZI1_KALFE</name>
<evidence type="ECO:0000256" key="8">
    <source>
        <dbReference type="SAM" id="Coils"/>
    </source>
</evidence>
<dbReference type="AlphaFoldDB" id="A0A7N0SZI1"/>
<evidence type="ECO:0000256" key="7">
    <source>
        <dbReference type="PROSITE-ProRule" id="PRU00283"/>
    </source>
</evidence>
<keyword evidence="13" id="KW-1185">Reference proteome</keyword>
<evidence type="ECO:0000256" key="9">
    <source>
        <dbReference type="SAM" id="MobiDB-lite"/>
    </source>
</evidence>
<dbReference type="SMART" id="SM00129">
    <property type="entry name" value="KISc"/>
    <property type="match status" value="1"/>
</dbReference>
<dbReference type="PANTHER" id="PTHR47972">
    <property type="entry name" value="KINESIN-LIKE PROTEIN KLP-3"/>
    <property type="match status" value="1"/>
</dbReference>
<evidence type="ECO:0000313" key="12">
    <source>
        <dbReference type="EnsemblPlants" id="Kaladp0015s0091.1.v1.1"/>
    </source>
</evidence>
<feature type="domain" description="Calponin-homology (CH)" evidence="10">
    <location>
        <begin position="44"/>
        <end position="166"/>
    </location>
</feature>
<keyword evidence="3 7" id="KW-0547">Nucleotide-binding</keyword>
<dbReference type="InterPro" id="IPR027640">
    <property type="entry name" value="Kinesin-like_fam"/>
</dbReference>
<dbReference type="GO" id="GO:0007018">
    <property type="term" value="P:microtubule-based movement"/>
    <property type="evidence" value="ECO:0007669"/>
    <property type="project" value="InterPro"/>
</dbReference>
<dbReference type="Proteomes" id="UP000594263">
    <property type="component" value="Unplaced"/>
</dbReference>
<sequence length="1010" mass="110759">MGSGGGALPFSVASVVEDILQQHGNGARSAAGIDLESRKAEEAALKRYEAATWLRKMVGIVIARDLPAEPTVEEFRLALRSGHILCYVLNQIQPGVLPKVVETPPDAALIPDGAARLAYQYFENVRNFLVTMQEMGLPVFDASDLEHGGTSARVVNSVLALKSYHEWKQSGGNGVWKFGGNIKPTFSCKAFVRKASEPFTNPLSKNNSTIEKSSDPDQILNKMESISSPFGLLARAVLKDKAPEEVPMVVESLLSKVVEEIQNRLICQTPISKICYQDVPVVGDKSFLRALFRDAKAEDEDPSGCKNHISEEETKAFSQKHQLVFDKQQKDIMSLKSTLEATKSGMRFLQMKFSEEFHNLGGVHIQSLSHAASGYHRVLEENRKLYNQVQDLKGSIRVYCRVRPFIGSQPNTLSSIEHIDEGDITIKTLQKNGKGCKSFRFNKVFGPTASQEDVFADTKSLIRSALDGYNVCIFAYGQTGSGKTYTMTGPSVLTEHNQGVNYRALQDLFLLAEQRKDIFQYDISVQMMEIYNEQVRDLLVMDGSSKRLDIRNSSLTGLNVPDAYLVPVTSTSDVIYLMNLGHKNRVVGSTALNDRSSRSHSCLTVHVHGRELTSGTVLRGCMHLVDLAGSERVDKSEVTGERLKEAQHINRSLSALGDVIASLAQKNPHVPYRNSKLTQLLQDSLGGQAKTLMFVHISPDLDAVPETISTLKFAERVSSVDLGAAKVNKDASEVKELKEQIASLKVALLRKTGESEQAPSSPFCITEKSRTNESSPYFPKKQVGDLIGDRQPMCDVGNFELRSNSSSVPRLTKLNLDPDEPLVTSAPWPPVIIQAENATNEDKEISADGEWVDKVMVNKLDPSSEVGNPQGCWAASSSQNCLHDTTNLYHEQPYSIVTGNNQFDIKKSDGLDDDAGTSDSSDQDLHGQFNHATKIPSVASAAIGSRIPSLRSKLVSPTPKIARGSKLRKVNAKLSQLPAEKSITSSAAPIGARRQPLLSDGTHKVGNRKQ</sequence>
<comment type="similarity">
    <text evidence="1">Belongs to the TRAFAC class myosin-kinesin ATPase superfamily. Kinesin family. KIN-14 subfamily.</text>
</comment>
<dbReference type="CDD" id="cd01366">
    <property type="entry name" value="KISc_C_terminal"/>
    <property type="match status" value="1"/>
</dbReference>
<dbReference type="PROSITE" id="PS50021">
    <property type="entry name" value="CH"/>
    <property type="match status" value="1"/>
</dbReference>
<protein>
    <submittedName>
        <fullName evidence="12">Uncharacterized protein</fullName>
    </submittedName>
</protein>
<dbReference type="Pfam" id="PF00225">
    <property type="entry name" value="Kinesin"/>
    <property type="match status" value="1"/>
</dbReference>
<feature type="binding site" evidence="7">
    <location>
        <begin position="477"/>
        <end position="484"/>
    </location>
    <ligand>
        <name>ATP</name>
        <dbReference type="ChEBI" id="CHEBI:30616"/>
    </ligand>
</feature>
<dbReference type="Gene3D" id="1.10.418.10">
    <property type="entry name" value="Calponin-like domain"/>
    <property type="match status" value="1"/>
</dbReference>
<keyword evidence="2" id="KW-0493">Microtubule</keyword>